<evidence type="ECO:0000313" key="2">
    <source>
        <dbReference type="EMBL" id="SFF44956.1"/>
    </source>
</evidence>
<protein>
    <recommendedName>
        <fullName evidence="4">Fenitrothion hydrolase FedB</fullName>
    </recommendedName>
</protein>
<proteinExistence type="predicted"/>
<accession>A0A1I2IW66</accession>
<feature type="transmembrane region" description="Helical" evidence="1">
    <location>
        <begin position="336"/>
        <end position="356"/>
    </location>
</feature>
<evidence type="ECO:0000313" key="3">
    <source>
        <dbReference type="Proteomes" id="UP000199771"/>
    </source>
</evidence>
<keyword evidence="1" id="KW-0472">Membrane</keyword>
<name>A0A1I2IW66_9GAMM</name>
<feature type="transmembrane region" description="Helical" evidence="1">
    <location>
        <begin position="368"/>
        <end position="387"/>
    </location>
</feature>
<feature type="transmembrane region" description="Helical" evidence="1">
    <location>
        <begin position="236"/>
        <end position="254"/>
    </location>
</feature>
<feature type="transmembrane region" description="Helical" evidence="1">
    <location>
        <begin position="274"/>
        <end position="292"/>
    </location>
</feature>
<dbReference type="Proteomes" id="UP000199771">
    <property type="component" value="Unassembled WGS sequence"/>
</dbReference>
<feature type="transmembrane region" description="Helical" evidence="1">
    <location>
        <begin position="174"/>
        <end position="196"/>
    </location>
</feature>
<dbReference type="STRING" id="1076937.SAMN04488120_104204"/>
<dbReference type="AlphaFoldDB" id="A0A1I2IW66"/>
<feature type="transmembrane region" description="Helical" evidence="1">
    <location>
        <begin position="433"/>
        <end position="453"/>
    </location>
</feature>
<gene>
    <name evidence="2" type="ORF">SAMN04488120_104204</name>
</gene>
<dbReference type="EMBL" id="FOOC01000004">
    <property type="protein sequence ID" value="SFF44956.1"/>
    <property type="molecule type" value="Genomic_DNA"/>
</dbReference>
<feature type="transmembrane region" description="Helical" evidence="1">
    <location>
        <begin position="130"/>
        <end position="153"/>
    </location>
</feature>
<keyword evidence="3" id="KW-1185">Reference proteome</keyword>
<organism evidence="2 3">
    <name type="scientific">Fontimonas thermophila</name>
    <dbReference type="NCBI Taxonomy" id="1076937"/>
    <lineage>
        <taxon>Bacteria</taxon>
        <taxon>Pseudomonadati</taxon>
        <taxon>Pseudomonadota</taxon>
        <taxon>Gammaproteobacteria</taxon>
        <taxon>Nevskiales</taxon>
        <taxon>Nevskiaceae</taxon>
        <taxon>Fontimonas</taxon>
    </lineage>
</organism>
<feature type="transmembrane region" description="Helical" evidence="1">
    <location>
        <begin position="465"/>
        <end position="488"/>
    </location>
</feature>
<feature type="transmembrane region" description="Helical" evidence="1">
    <location>
        <begin position="99"/>
        <end position="118"/>
    </location>
</feature>
<evidence type="ECO:0000256" key="1">
    <source>
        <dbReference type="SAM" id="Phobius"/>
    </source>
</evidence>
<keyword evidence="1" id="KW-1133">Transmembrane helix</keyword>
<reference evidence="2 3" key="1">
    <citation type="submission" date="2016-10" db="EMBL/GenBank/DDBJ databases">
        <authorList>
            <person name="de Groot N.N."/>
        </authorList>
    </citation>
    <scope>NUCLEOTIDE SEQUENCE [LARGE SCALE GENOMIC DNA]</scope>
    <source>
        <strain evidence="2 3">DSM 23609</strain>
    </source>
</reference>
<sequence length="495" mass="56000">MSRSLCSRSFPTERVLRWVAALALGAAPTLAAAHSFGRIYNLPVPFWLYAYGAAAALVLSFLVVAWFGSAPAVSVDPTGRDLSQAAWLRLLRRWHLPRLLRWLALLCLLLCVLTGYFGTRDPYRNFNMTFFWVVFVLGFSYATALLGDLYAYINPWRTLAALVGRIWHGYLQGRVAYPSWLSYWPALVLYMGFIWIELFGFTRPVSLAQWLVIYTGLNLCAVGLFGARAWFRYGEFFAVFLRLLGLMAPLQWRAGGGLRLRMPFSGLLQTRAESWSLVVFVLFMLSSTAFDGLRATVPWYRLFWGDATGLLTAWLGEPPIRLWVELRPWYLAYETLSLLLSPFLYLAVYLLFIALAKWLGRSHASVRELAFAFAFSLLPIALVYHITHYYTLLLTQGVKIISLLSDPFGYGWNLFGTAGLFRAPILPDPGTVWHTQVGLILFGHVVSVWIAHLEALRLFAGRIRALLSQLPMLLLMVAFTTAGLWILAQPIQFAP</sequence>
<feature type="transmembrane region" description="Helical" evidence="1">
    <location>
        <begin position="208"/>
        <end position="227"/>
    </location>
</feature>
<evidence type="ECO:0008006" key="4">
    <source>
        <dbReference type="Google" id="ProtNLM"/>
    </source>
</evidence>
<keyword evidence="1" id="KW-0812">Transmembrane</keyword>
<feature type="transmembrane region" description="Helical" evidence="1">
    <location>
        <begin position="47"/>
        <end position="67"/>
    </location>
</feature>